<keyword evidence="4" id="KW-0472">Membrane</keyword>
<keyword evidence="1" id="KW-0808">Transferase</keyword>
<evidence type="ECO:0000256" key="2">
    <source>
        <dbReference type="ARBA" id="ARBA00022777"/>
    </source>
</evidence>
<feature type="transmembrane region" description="Helical" evidence="4">
    <location>
        <begin position="131"/>
        <end position="149"/>
    </location>
</feature>
<dbReference type="EMBL" id="JBHRYE010000012">
    <property type="protein sequence ID" value="MFC3671400.1"/>
    <property type="molecule type" value="Genomic_DNA"/>
</dbReference>
<evidence type="ECO:0000259" key="6">
    <source>
        <dbReference type="Pfam" id="PF13581"/>
    </source>
</evidence>
<dbReference type="PANTHER" id="PTHR24421">
    <property type="entry name" value="NITRATE/NITRITE SENSOR PROTEIN NARX-RELATED"/>
    <property type="match status" value="1"/>
</dbReference>
<name>A0ABV7V1T3_9SPHN</name>
<dbReference type="InterPro" id="IPR011712">
    <property type="entry name" value="Sig_transdc_His_kin_sub3_dim/P"/>
</dbReference>
<feature type="domain" description="Histidine kinase/HSP90-like ATPase" evidence="6">
    <location>
        <begin position="457"/>
        <end position="520"/>
    </location>
</feature>
<evidence type="ECO:0000313" key="8">
    <source>
        <dbReference type="Proteomes" id="UP001595683"/>
    </source>
</evidence>
<evidence type="ECO:0000256" key="1">
    <source>
        <dbReference type="ARBA" id="ARBA00022679"/>
    </source>
</evidence>
<dbReference type="InterPro" id="IPR003594">
    <property type="entry name" value="HATPase_dom"/>
</dbReference>
<sequence length="552" mass="59143">MTAALPPEHRQPMGGLRSRSGLFLAAIRALIALLFALWLWIAPPHAVLGGMRPVLLFEGYLAFALLMLGLAWRSWWFEFRLAGPAFCIDALTMLIGLAATEAVTFDFFSAFMTFYVFLMLTSVARWRRRNALYAAGGLVLCFLLAGLAVHDAGVPFDTTKFLRRLSTLAVLSLLLAWFAQGRQRPTVPRCDATESLAAGSAEADSPLARVLAYAMSLSEARGGLLAWATTDEPQPRLATDGTARLPAQPIALLPDADVPMLFDRARDRRLCLMPTGRLIADKAQAWPALVATGDEDTGLSIPLAGRTGRGHLVLHGMPGLNADDLFLAQSLAREVTAALDDEEARAMAREVSMARLRGQIATDLHDSVVQTLAGTRFRLEALRLGQSPADPQARDIAEICDSIAGEQDHVRAIIAQLRQGQILPGRRDLHGELAALARQLARHWAVTITLAPAASPLPVPTLLLYECQHLVREAVANAVRHGQAGTITLDLASAGGALRLAITDDGQGFACPPPHPLPATLATRAAALGGALALETGSGQTRLVFTLPLDVP</sequence>
<dbReference type="InterPro" id="IPR036890">
    <property type="entry name" value="HATPase_C_sf"/>
</dbReference>
<dbReference type="PANTHER" id="PTHR24421:SF58">
    <property type="entry name" value="SIGNAL TRANSDUCTION HISTIDINE-PROTEIN KINASE_PHOSPHATASE UHPB"/>
    <property type="match status" value="1"/>
</dbReference>
<proteinExistence type="predicted"/>
<comment type="caution">
    <text evidence="7">The sequence shown here is derived from an EMBL/GenBank/DDBJ whole genome shotgun (WGS) entry which is preliminary data.</text>
</comment>
<keyword evidence="4" id="KW-0812">Transmembrane</keyword>
<dbReference type="Gene3D" id="3.30.565.10">
    <property type="entry name" value="Histidine kinase-like ATPase, C-terminal domain"/>
    <property type="match status" value="1"/>
</dbReference>
<dbReference type="GO" id="GO:0016301">
    <property type="term" value="F:kinase activity"/>
    <property type="evidence" value="ECO:0007669"/>
    <property type="project" value="UniProtKB-KW"/>
</dbReference>
<keyword evidence="8" id="KW-1185">Reference proteome</keyword>
<evidence type="ECO:0000256" key="4">
    <source>
        <dbReference type="SAM" id="Phobius"/>
    </source>
</evidence>
<evidence type="ECO:0000259" key="5">
    <source>
        <dbReference type="Pfam" id="PF07730"/>
    </source>
</evidence>
<dbReference type="Pfam" id="PF07730">
    <property type="entry name" value="HisKA_3"/>
    <property type="match status" value="1"/>
</dbReference>
<feature type="transmembrane region" description="Helical" evidence="4">
    <location>
        <begin position="21"/>
        <end position="41"/>
    </location>
</feature>
<dbReference type="RefSeq" id="WP_191323789.1">
    <property type="nucleotide sequence ID" value="NZ_BMZP01000005.1"/>
</dbReference>
<accession>A0ABV7V1T3</accession>
<organism evidence="7 8">
    <name type="scientific">Novosphingobium pokkalii</name>
    <dbReference type="NCBI Taxonomy" id="1770194"/>
    <lineage>
        <taxon>Bacteria</taxon>
        <taxon>Pseudomonadati</taxon>
        <taxon>Pseudomonadota</taxon>
        <taxon>Alphaproteobacteria</taxon>
        <taxon>Sphingomonadales</taxon>
        <taxon>Sphingomonadaceae</taxon>
        <taxon>Novosphingobium</taxon>
    </lineage>
</organism>
<feature type="transmembrane region" description="Helical" evidence="4">
    <location>
        <begin position="53"/>
        <end position="72"/>
    </location>
</feature>
<reference evidence="8" key="1">
    <citation type="journal article" date="2019" name="Int. J. Syst. Evol. Microbiol.">
        <title>The Global Catalogue of Microorganisms (GCM) 10K type strain sequencing project: providing services to taxonomists for standard genome sequencing and annotation.</title>
        <authorList>
            <consortium name="The Broad Institute Genomics Platform"/>
            <consortium name="The Broad Institute Genome Sequencing Center for Infectious Disease"/>
            <person name="Wu L."/>
            <person name="Ma J."/>
        </authorList>
    </citation>
    <scope>NUCLEOTIDE SEQUENCE [LARGE SCALE GENOMIC DNA]</scope>
    <source>
        <strain evidence="8">KCTC 42224</strain>
    </source>
</reference>
<keyword evidence="2 7" id="KW-0418">Kinase</keyword>
<dbReference type="SUPFAM" id="SSF55874">
    <property type="entry name" value="ATPase domain of HSP90 chaperone/DNA topoisomerase II/histidine kinase"/>
    <property type="match status" value="1"/>
</dbReference>
<keyword evidence="3" id="KW-0902">Two-component regulatory system</keyword>
<dbReference type="Gene3D" id="1.20.5.1930">
    <property type="match status" value="1"/>
</dbReference>
<dbReference type="Proteomes" id="UP001595683">
    <property type="component" value="Unassembled WGS sequence"/>
</dbReference>
<protein>
    <submittedName>
        <fullName evidence="7">Sensor histidine kinase</fullName>
    </submittedName>
</protein>
<feature type="domain" description="Signal transduction histidine kinase subgroup 3 dimerisation and phosphoacceptor" evidence="5">
    <location>
        <begin position="357"/>
        <end position="420"/>
    </location>
</feature>
<dbReference type="Pfam" id="PF13581">
    <property type="entry name" value="HATPase_c_2"/>
    <property type="match status" value="1"/>
</dbReference>
<evidence type="ECO:0000313" key="7">
    <source>
        <dbReference type="EMBL" id="MFC3671400.1"/>
    </source>
</evidence>
<evidence type="ECO:0000256" key="3">
    <source>
        <dbReference type="ARBA" id="ARBA00023012"/>
    </source>
</evidence>
<keyword evidence="4" id="KW-1133">Transmembrane helix</keyword>
<dbReference type="InterPro" id="IPR050482">
    <property type="entry name" value="Sensor_HK_TwoCompSys"/>
</dbReference>
<feature type="transmembrane region" description="Helical" evidence="4">
    <location>
        <begin position="105"/>
        <end position="124"/>
    </location>
</feature>
<gene>
    <name evidence="7" type="ORF">ACFOOT_08180</name>
</gene>